<evidence type="ECO:0000256" key="5">
    <source>
        <dbReference type="ARBA" id="ARBA00022989"/>
    </source>
</evidence>
<reference evidence="9" key="1">
    <citation type="submission" date="2024-06" db="EMBL/GenBank/DDBJ databases">
        <authorList>
            <consortium name="consrtm"/>
            <person name="Uemura M."/>
            <person name="Terahara T."/>
        </authorList>
    </citation>
    <scope>NUCLEOTIDE SEQUENCE</scope>
    <source>
        <strain evidence="9">KM77-8</strain>
    </source>
</reference>
<evidence type="ECO:0000256" key="1">
    <source>
        <dbReference type="ARBA" id="ARBA00004651"/>
    </source>
</evidence>
<dbReference type="PANTHER" id="PTHR43227:SF8">
    <property type="entry name" value="DIACETYLCHITOBIOSE UPTAKE SYSTEM PERMEASE PROTEIN DASB"/>
    <property type="match status" value="1"/>
</dbReference>
<sequence>MLASIGNIVTWEFVGYNMLIFYSALRVVPNSLYEAAEIDGAGQLRVITAIKLPAIRGALVIATIFSIIGSFQLFNEPNILRPLARNALTTDYTPNFYTYSLSFNGQQHNYSATVAIIMGLITMVIAYVVQLRGIRKGA</sequence>
<proteinExistence type="inferred from homology"/>
<comment type="subcellular location">
    <subcellularLocation>
        <location evidence="1 7">Cell membrane</location>
        <topology evidence="1 7">Multi-pass membrane protein</topology>
    </subcellularLocation>
</comment>
<keyword evidence="3" id="KW-1003">Cell membrane</keyword>
<keyword evidence="5 7" id="KW-1133">Transmembrane helix</keyword>
<keyword evidence="4 7" id="KW-0812">Transmembrane</keyword>
<dbReference type="InterPro" id="IPR035906">
    <property type="entry name" value="MetI-like_sf"/>
</dbReference>
<evidence type="ECO:0000256" key="2">
    <source>
        <dbReference type="ARBA" id="ARBA00022448"/>
    </source>
</evidence>
<comment type="similarity">
    <text evidence="7">Belongs to the binding-protein-dependent transport system permease family.</text>
</comment>
<dbReference type="GO" id="GO:0005886">
    <property type="term" value="C:plasma membrane"/>
    <property type="evidence" value="ECO:0007669"/>
    <property type="project" value="UniProtKB-SubCell"/>
</dbReference>
<dbReference type="InterPro" id="IPR050809">
    <property type="entry name" value="UgpAE/MalFG_permease"/>
</dbReference>
<dbReference type="AlphaFoldDB" id="A0AAT9HMN1"/>
<evidence type="ECO:0000313" key="9">
    <source>
        <dbReference type="EMBL" id="BFO18779.1"/>
    </source>
</evidence>
<feature type="transmembrane region" description="Helical" evidence="7">
    <location>
        <begin position="110"/>
        <end position="129"/>
    </location>
</feature>
<dbReference type="EMBL" id="AP035768">
    <property type="protein sequence ID" value="BFO18779.1"/>
    <property type="molecule type" value="Genomic_DNA"/>
</dbReference>
<keyword evidence="6 7" id="KW-0472">Membrane</keyword>
<evidence type="ECO:0000259" key="8">
    <source>
        <dbReference type="PROSITE" id="PS50928"/>
    </source>
</evidence>
<dbReference type="Pfam" id="PF00528">
    <property type="entry name" value="BPD_transp_1"/>
    <property type="match status" value="1"/>
</dbReference>
<evidence type="ECO:0000256" key="4">
    <source>
        <dbReference type="ARBA" id="ARBA00022692"/>
    </source>
</evidence>
<gene>
    <name evidence="9" type="ORF">SHKM778_51670</name>
</gene>
<evidence type="ECO:0000256" key="3">
    <source>
        <dbReference type="ARBA" id="ARBA00022475"/>
    </source>
</evidence>
<keyword evidence="2 7" id="KW-0813">Transport</keyword>
<feature type="domain" description="ABC transmembrane type-1" evidence="8">
    <location>
        <begin position="1"/>
        <end position="129"/>
    </location>
</feature>
<dbReference type="InterPro" id="IPR000515">
    <property type="entry name" value="MetI-like"/>
</dbReference>
<dbReference type="PROSITE" id="PS50928">
    <property type="entry name" value="ABC_TM1"/>
    <property type="match status" value="1"/>
</dbReference>
<dbReference type="SUPFAM" id="SSF161098">
    <property type="entry name" value="MetI-like"/>
    <property type="match status" value="1"/>
</dbReference>
<feature type="transmembrane region" description="Helical" evidence="7">
    <location>
        <begin position="54"/>
        <end position="74"/>
    </location>
</feature>
<accession>A0AAT9HMN1</accession>
<dbReference type="CDD" id="cd06261">
    <property type="entry name" value="TM_PBP2"/>
    <property type="match status" value="1"/>
</dbReference>
<dbReference type="PANTHER" id="PTHR43227">
    <property type="entry name" value="BLL4140 PROTEIN"/>
    <property type="match status" value="1"/>
</dbReference>
<dbReference type="Gene3D" id="1.10.3720.10">
    <property type="entry name" value="MetI-like"/>
    <property type="match status" value="1"/>
</dbReference>
<name>A0AAT9HMN1_9ACTN</name>
<dbReference type="GO" id="GO:0055085">
    <property type="term" value="P:transmembrane transport"/>
    <property type="evidence" value="ECO:0007669"/>
    <property type="project" value="InterPro"/>
</dbReference>
<protein>
    <recommendedName>
        <fullName evidence="8">ABC transmembrane type-1 domain-containing protein</fullName>
    </recommendedName>
</protein>
<evidence type="ECO:0000256" key="7">
    <source>
        <dbReference type="RuleBase" id="RU363032"/>
    </source>
</evidence>
<organism evidence="9">
    <name type="scientific">Streptomyces haneummycinicus</name>
    <dbReference type="NCBI Taxonomy" id="3074435"/>
    <lineage>
        <taxon>Bacteria</taxon>
        <taxon>Bacillati</taxon>
        <taxon>Actinomycetota</taxon>
        <taxon>Actinomycetes</taxon>
        <taxon>Kitasatosporales</taxon>
        <taxon>Streptomycetaceae</taxon>
        <taxon>Streptomyces</taxon>
    </lineage>
</organism>
<reference evidence="9" key="2">
    <citation type="submission" date="2024-07" db="EMBL/GenBank/DDBJ databases">
        <title>Streptomyces haneummycinica sp. nov., a new antibiotic-producing actinobacterium isolated from marine sediment.</title>
        <authorList>
            <person name="Uemura M."/>
            <person name="Hamada M."/>
            <person name="Hirano S."/>
            <person name="Kobayashi K."/>
            <person name="Ohshiro T."/>
            <person name="Kobayashi T."/>
            <person name="Terahara T."/>
        </authorList>
    </citation>
    <scope>NUCLEOTIDE SEQUENCE</scope>
    <source>
        <strain evidence="9">KM77-8</strain>
    </source>
</reference>
<evidence type="ECO:0000256" key="6">
    <source>
        <dbReference type="ARBA" id="ARBA00023136"/>
    </source>
</evidence>